<evidence type="ECO:0000313" key="4">
    <source>
        <dbReference type="EMBL" id="GIP55010.1"/>
    </source>
</evidence>
<evidence type="ECO:0000259" key="3">
    <source>
        <dbReference type="PROSITE" id="PS50977"/>
    </source>
</evidence>
<evidence type="ECO:0000313" key="5">
    <source>
        <dbReference type="Proteomes" id="UP000679992"/>
    </source>
</evidence>
<protein>
    <submittedName>
        <fullName evidence="4">TetR family transcriptional regulator</fullName>
    </submittedName>
</protein>
<proteinExistence type="predicted"/>
<gene>
    <name evidence="4" type="ORF">J42TS3_40450</name>
</gene>
<dbReference type="Gene3D" id="1.10.357.10">
    <property type="entry name" value="Tetracycline Repressor, domain 2"/>
    <property type="match status" value="1"/>
</dbReference>
<dbReference type="InterPro" id="IPR050109">
    <property type="entry name" value="HTH-type_TetR-like_transc_reg"/>
</dbReference>
<evidence type="ECO:0000256" key="1">
    <source>
        <dbReference type="ARBA" id="ARBA00023125"/>
    </source>
</evidence>
<dbReference type="InterPro" id="IPR009057">
    <property type="entry name" value="Homeodomain-like_sf"/>
</dbReference>
<evidence type="ECO:0000256" key="2">
    <source>
        <dbReference type="PROSITE-ProRule" id="PRU00335"/>
    </source>
</evidence>
<name>A0ABQ4MGA9_9BACL</name>
<dbReference type="RefSeq" id="WP_213656112.1">
    <property type="nucleotide sequence ID" value="NZ_BOSL01000015.1"/>
</dbReference>
<dbReference type="InterPro" id="IPR036271">
    <property type="entry name" value="Tet_transcr_reg_TetR-rel_C_sf"/>
</dbReference>
<dbReference type="PANTHER" id="PTHR30055:SF222">
    <property type="entry name" value="REGULATORY PROTEIN"/>
    <property type="match status" value="1"/>
</dbReference>
<dbReference type="InterPro" id="IPR001647">
    <property type="entry name" value="HTH_TetR"/>
</dbReference>
<dbReference type="PROSITE" id="PS50977">
    <property type="entry name" value="HTH_TETR_2"/>
    <property type="match status" value="1"/>
</dbReference>
<organism evidence="4 5">
    <name type="scientific">Paenibacillus vini</name>
    <dbReference type="NCBI Taxonomy" id="1476024"/>
    <lineage>
        <taxon>Bacteria</taxon>
        <taxon>Bacillati</taxon>
        <taxon>Bacillota</taxon>
        <taxon>Bacilli</taxon>
        <taxon>Bacillales</taxon>
        <taxon>Paenibacillaceae</taxon>
        <taxon>Paenibacillus</taxon>
    </lineage>
</organism>
<reference evidence="4 5" key="1">
    <citation type="submission" date="2021-03" db="EMBL/GenBank/DDBJ databases">
        <title>Antimicrobial resistance genes in bacteria isolated from Japanese honey, and their potential for conferring macrolide and lincosamide resistance in the American foulbrood pathogen Paenibacillus larvae.</title>
        <authorList>
            <person name="Okamoto M."/>
            <person name="Kumagai M."/>
            <person name="Kanamori H."/>
            <person name="Takamatsu D."/>
        </authorList>
    </citation>
    <scope>NUCLEOTIDE SEQUENCE [LARGE SCALE GENOMIC DNA]</scope>
    <source>
        <strain evidence="4 5">J42TS3</strain>
    </source>
</reference>
<dbReference type="SUPFAM" id="SSF48498">
    <property type="entry name" value="Tetracyclin repressor-like, C-terminal domain"/>
    <property type="match status" value="1"/>
</dbReference>
<dbReference type="Pfam" id="PF00440">
    <property type="entry name" value="TetR_N"/>
    <property type="match status" value="1"/>
</dbReference>
<dbReference type="Proteomes" id="UP000679992">
    <property type="component" value="Unassembled WGS sequence"/>
</dbReference>
<feature type="domain" description="HTH tetR-type" evidence="3">
    <location>
        <begin position="26"/>
        <end position="86"/>
    </location>
</feature>
<dbReference type="PANTHER" id="PTHR30055">
    <property type="entry name" value="HTH-TYPE TRANSCRIPTIONAL REGULATOR RUTR"/>
    <property type="match status" value="1"/>
</dbReference>
<keyword evidence="5" id="KW-1185">Reference proteome</keyword>
<dbReference type="PRINTS" id="PR00455">
    <property type="entry name" value="HTHTETR"/>
</dbReference>
<keyword evidence="1 2" id="KW-0238">DNA-binding</keyword>
<accession>A0ABQ4MGA9</accession>
<dbReference type="EMBL" id="BOSL01000015">
    <property type="protein sequence ID" value="GIP55010.1"/>
    <property type="molecule type" value="Genomic_DNA"/>
</dbReference>
<comment type="caution">
    <text evidence="4">The sequence shown here is derived from an EMBL/GenBank/DDBJ whole genome shotgun (WGS) entry which is preliminary data.</text>
</comment>
<sequence length="222" mass="25483">MPQQEPVEPVDQWIQEIVKMSDEKMTEKQLRIVQAAVEVFAEKGYASSSTSEIAQKAGVAEGTIFRHYKTKKELLISIVSPMMSKLLAPFVLNEFKEVLETDYPTLEDFLYAVAVNRMNFARKHLKIIKIMLQEIPFQPMLQKEFKQHIGTRVFKRFTEIIEHFKAKGEVVDLPTPALLRFASTAMIGLFITHFLVMPGAPWDEEQEIRHTITLIMNGMAAK</sequence>
<dbReference type="SUPFAM" id="SSF46689">
    <property type="entry name" value="Homeodomain-like"/>
    <property type="match status" value="1"/>
</dbReference>
<feature type="DNA-binding region" description="H-T-H motif" evidence="2">
    <location>
        <begin position="49"/>
        <end position="68"/>
    </location>
</feature>